<sequence length="124" mass="13664">MEEDYKPIISKETKVLHPRRSEKFKGVHTDDGLGCDEPVLGRRFVAEIKFPADTDLLPGNDVLRCEPLGATAGDSFGVEPACGELEREAEGIDAFDDAFFELLAVGLSKERYDVCSQALVLVYN</sequence>
<proteinExistence type="predicted"/>
<dbReference type="Proteomes" id="UP001249851">
    <property type="component" value="Unassembled WGS sequence"/>
</dbReference>
<accession>A0AAD9R0J4</accession>
<comment type="caution">
    <text evidence="1">The sequence shown here is derived from an EMBL/GenBank/DDBJ whole genome shotgun (WGS) entry which is preliminary data.</text>
</comment>
<evidence type="ECO:0000313" key="1">
    <source>
        <dbReference type="EMBL" id="KAK2570913.1"/>
    </source>
</evidence>
<reference evidence="1" key="2">
    <citation type="journal article" date="2023" name="Science">
        <title>Genomic signatures of disease resistance in endangered staghorn corals.</title>
        <authorList>
            <person name="Vollmer S.V."/>
            <person name="Selwyn J.D."/>
            <person name="Despard B.A."/>
            <person name="Roesel C.L."/>
        </authorList>
    </citation>
    <scope>NUCLEOTIDE SEQUENCE</scope>
    <source>
        <strain evidence="1">K2</strain>
    </source>
</reference>
<dbReference type="EMBL" id="JARQWQ010000007">
    <property type="protein sequence ID" value="KAK2570913.1"/>
    <property type="molecule type" value="Genomic_DNA"/>
</dbReference>
<protein>
    <submittedName>
        <fullName evidence="1">Uncharacterized protein</fullName>
    </submittedName>
</protein>
<dbReference type="AlphaFoldDB" id="A0AAD9R0J4"/>
<keyword evidence="2" id="KW-1185">Reference proteome</keyword>
<evidence type="ECO:0000313" key="2">
    <source>
        <dbReference type="Proteomes" id="UP001249851"/>
    </source>
</evidence>
<gene>
    <name evidence="1" type="ORF">P5673_004630</name>
</gene>
<name>A0AAD9R0J4_ACRCE</name>
<organism evidence="1 2">
    <name type="scientific">Acropora cervicornis</name>
    <name type="common">Staghorn coral</name>
    <dbReference type="NCBI Taxonomy" id="6130"/>
    <lineage>
        <taxon>Eukaryota</taxon>
        <taxon>Metazoa</taxon>
        <taxon>Cnidaria</taxon>
        <taxon>Anthozoa</taxon>
        <taxon>Hexacorallia</taxon>
        <taxon>Scleractinia</taxon>
        <taxon>Astrocoeniina</taxon>
        <taxon>Acroporidae</taxon>
        <taxon>Acropora</taxon>
    </lineage>
</organism>
<reference evidence="1" key="1">
    <citation type="journal article" date="2023" name="G3 (Bethesda)">
        <title>Whole genome assembly and annotation of the endangered Caribbean coral Acropora cervicornis.</title>
        <authorList>
            <person name="Selwyn J.D."/>
            <person name="Vollmer S.V."/>
        </authorList>
    </citation>
    <scope>NUCLEOTIDE SEQUENCE</scope>
    <source>
        <strain evidence="1">K2</strain>
    </source>
</reference>